<keyword evidence="4" id="KW-1185">Reference proteome</keyword>
<keyword evidence="1" id="KW-1133">Transmembrane helix</keyword>
<evidence type="ECO:0000313" key="4">
    <source>
        <dbReference type="Proteomes" id="UP000218287"/>
    </source>
</evidence>
<dbReference type="CDD" id="cd01949">
    <property type="entry name" value="GGDEF"/>
    <property type="match status" value="1"/>
</dbReference>
<feature type="transmembrane region" description="Helical" evidence="1">
    <location>
        <begin position="41"/>
        <end position="73"/>
    </location>
</feature>
<accession>A0A1Z4GJ37</accession>
<dbReference type="EMBL" id="AP018174">
    <property type="protein sequence ID" value="BAY17520.1"/>
    <property type="molecule type" value="Genomic_DNA"/>
</dbReference>
<feature type="transmembrane region" description="Helical" evidence="1">
    <location>
        <begin position="85"/>
        <end position="105"/>
    </location>
</feature>
<dbReference type="OrthoDB" id="9812358at2"/>
<dbReference type="InterPro" id="IPR000160">
    <property type="entry name" value="GGDEF_dom"/>
</dbReference>
<protein>
    <recommendedName>
        <fullName evidence="2">GGDEF domain-containing protein</fullName>
    </recommendedName>
</protein>
<dbReference type="NCBIfam" id="TIGR00254">
    <property type="entry name" value="GGDEF"/>
    <property type="match status" value="1"/>
</dbReference>
<evidence type="ECO:0000313" key="3">
    <source>
        <dbReference type="EMBL" id="BAY17520.1"/>
    </source>
</evidence>
<dbReference type="SUPFAM" id="SSF55073">
    <property type="entry name" value="Nucleotide cyclase"/>
    <property type="match status" value="1"/>
</dbReference>
<dbReference type="SMART" id="SM00267">
    <property type="entry name" value="GGDEF"/>
    <property type="match status" value="1"/>
</dbReference>
<keyword evidence="1" id="KW-0472">Membrane</keyword>
<feature type="transmembrane region" description="Helical" evidence="1">
    <location>
        <begin position="12"/>
        <end position="29"/>
    </location>
</feature>
<dbReference type="InterPro" id="IPR050469">
    <property type="entry name" value="Diguanylate_Cyclase"/>
</dbReference>
<dbReference type="GO" id="GO:0052621">
    <property type="term" value="F:diguanylate cyclase activity"/>
    <property type="evidence" value="ECO:0007669"/>
    <property type="project" value="TreeGrafter"/>
</dbReference>
<dbReference type="PANTHER" id="PTHR45138">
    <property type="entry name" value="REGULATORY COMPONENTS OF SENSORY TRANSDUCTION SYSTEM"/>
    <property type="match status" value="1"/>
</dbReference>
<sequence>MNLIKILENQPKWCIILLSALFITLIGWLDYQIPPEILIAIFYLIPIGIATWFADNCSGVVVSLISAVTNFLVNQRPNFHYLHPLVPYWNTIVVLVFFLFTNYLLSQQKNTLKNLEKLARTDNLTGLHNRSFFWELVNIEIHKSLRHKEHLTIAYFDVDNFKYINDQFGHTVGDRLLCLVAENAKNNLRKIDIIARIGGDEFAILLPRTGYEASEIVLQRLQRTLSSAMQEQNWPVTFSIGAITFIKPPTSVTEMLERADNLMYGAKKKGKNLLHHELSTNEA</sequence>
<dbReference type="PANTHER" id="PTHR45138:SF9">
    <property type="entry name" value="DIGUANYLATE CYCLASE DGCM-RELATED"/>
    <property type="match status" value="1"/>
</dbReference>
<dbReference type="Pfam" id="PF00990">
    <property type="entry name" value="GGDEF"/>
    <property type="match status" value="1"/>
</dbReference>
<dbReference type="InterPro" id="IPR043128">
    <property type="entry name" value="Rev_trsase/Diguanyl_cyclase"/>
</dbReference>
<keyword evidence="1" id="KW-0812">Transmembrane</keyword>
<evidence type="ECO:0000256" key="1">
    <source>
        <dbReference type="SAM" id="Phobius"/>
    </source>
</evidence>
<reference evidence="3 4" key="1">
    <citation type="submission" date="2017-06" db="EMBL/GenBank/DDBJ databases">
        <title>Genome sequencing of cyanobaciteial culture collection at National Institute for Environmental Studies (NIES).</title>
        <authorList>
            <person name="Hirose Y."/>
            <person name="Shimura Y."/>
            <person name="Fujisawa T."/>
            <person name="Nakamura Y."/>
            <person name="Kawachi M."/>
        </authorList>
    </citation>
    <scope>NUCLEOTIDE SEQUENCE [LARGE SCALE GENOMIC DNA]</scope>
    <source>
        <strain evidence="3 4">NIES-21</strain>
    </source>
</reference>
<proteinExistence type="predicted"/>
<feature type="domain" description="GGDEF" evidence="2">
    <location>
        <begin position="149"/>
        <end position="279"/>
    </location>
</feature>
<dbReference type="PROSITE" id="PS50887">
    <property type="entry name" value="GGDEF"/>
    <property type="match status" value="1"/>
</dbReference>
<dbReference type="InterPro" id="IPR029787">
    <property type="entry name" value="Nucleotide_cyclase"/>
</dbReference>
<dbReference type="FunFam" id="3.30.70.270:FF:000001">
    <property type="entry name" value="Diguanylate cyclase domain protein"/>
    <property type="match status" value="1"/>
</dbReference>
<dbReference type="AlphaFoldDB" id="A0A1Z4GJ37"/>
<name>A0A1Z4GJ37_9CYAN</name>
<dbReference type="Proteomes" id="UP000218287">
    <property type="component" value="Chromosome"/>
</dbReference>
<organism evidence="3 4">
    <name type="scientific">Anabaenopsis circularis NIES-21</name>
    <dbReference type="NCBI Taxonomy" id="1085406"/>
    <lineage>
        <taxon>Bacteria</taxon>
        <taxon>Bacillati</taxon>
        <taxon>Cyanobacteriota</taxon>
        <taxon>Cyanophyceae</taxon>
        <taxon>Nostocales</taxon>
        <taxon>Nodulariaceae</taxon>
        <taxon>Anabaenopsis</taxon>
    </lineage>
</organism>
<dbReference type="Gene3D" id="3.30.70.270">
    <property type="match status" value="1"/>
</dbReference>
<gene>
    <name evidence="3" type="ORF">NIES21_33580</name>
</gene>
<evidence type="ECO:0000259" key="2">
    <source>
        <dbReference type="PROSITE" id="PS50887"/>
    </source>
</evidence>